<dbReference type="Proteomes" id="UP000245124">
    <property type="component" value="Unassembled WGS sequence"/>
</dbReference>
<accession>A0A2R5FN09</accession>
<sequence length="71" mass="8516">METLRLRKIKNKLIPSFQSLKFRRSKNGVLFVLKYFRNPQTTSDKSEFEKVMEAYQKVSSKYRNALRELAK</sequence>
<evidence type="ECO:0000313" key="1">
    <source>
        <dbReference type="EMBL" id="GBG19665.1"/>
    </source>
</evidence>
<keyword evidence="2" id="KW-1185">Reference proteome</keyword>
<dbReference type="EMBL" id="BDUD01000001">
    <property type="protein sequence ID" value="GBG19665.1"/>
    <property type="molecule type" value="Genomic_DNA"/>
</dbReference>
<protein>
    <submittedName>
        <fullName evidence="1">Uncharacterized protein</fullName>
    </submittedName>
</protein>
<proteinExistence type="predicted"/>
<comment type="caution">
    <text evidence="1">The sequence shown here is derived from an EMBL/GenBank/DDBJ whole genome shotgun (WGS) entry which is preliminary data.</text>
</comment>
<evidence type="ECO:0000313" key="2">
    <source>
        <dbReference type="Proteomes" id="UP000245124"/>
    </source>
</evidence>
<organism evidence="1 2">
    <name type="scientific">Nostoc commune NIES-4072</name>
    <dbReference type="NCBI Taxonomy" id="2005467"/>
    <lineage>
        <taxon>Bacteria</taxon>
        <taxon>Bacillati</taxon>
        <taxon>Cyanobacteriota</taxon>
        <taxon>Cyanophyceae</taxon>
        <taxon>Nostocales</taxon>
        <taxon>Nostocaceae</taxon>
        <taxon>Nostoc</taxon>
    </lineage>
</organism>
<gene>
    <name evidence="1" type="ORF">NIES4072_33340</name>
</gene>
<reference evidence="1 2" key="1">
    <citation type="submission" date="2017-06" db="EMBL/GenBank/DDBJ databases">
        <title>Genome sequencing of cyanobaciteial culture collection at National Institute for Environmental Studies (NIES).</title>
        <authorList>
            <person name="Hirose Y."/>
            <person name="Shimura Y."/>
            <person name="Fujisawa T."/>
            <person name="Nakamura Y."/>
            <person name="Kawachi M."/>
        </authorList>
    </citation>
    <scope>NUCLEOTIDE SEQUENCE [LARGE SCALE GENOMIC DNA]</scope>
    <source>
        <strain evidence="1 2">NIES-4072</strain>
    </source>
</reference>
<dbReference type="AlphaFoldDB" id="A0A2R5FN09"/>
<name>A0A2R5FN09_NOSCO</name>